<evidence type="ECO:0000313" key="3">
    <source>
        <dbReference type="Proteomes" id="UP001519292"/>
    </source>
</evidence>
<protein>
    <submittedName>
        <fullName evidence="2">Rgg/GadR/MutR family transcriptional activator</fullName>
    </submittedName>
</protein>
<comment type="caution">
    <text evidence="2">The sequence shown here is derived from an EMBL/GenBank/DDBJ whole genome shotgun (WGS) entry which is preliminary data.</text>
</comment>
<dbReference type="Proteomes" id="UP001519292">
    <property type="component" value="Unassembled WGS sequence"/>
</dbReference>
<reference evidence="2 3" key="1">
    <citation type="submission" date="2021-03" db="EMBL/GenBank/DDBJ databases">
        <title>Genomic Encyclopedia of Type Strains, Phase IV (KMG-IV): sequencing the most valuable type-strain genomes for metagenomic binning, comparative biology and taxonomic classification.</title>
        <authorList>
            <person name="Goeker M."/>
        </authorList>
    </citation>
    <scope>NUCLEOTIDE SEQUENCE [LARGE SCALE GENOMIC DNA]</scope>
    <source>
        <strain evidence="2 3">DSM 101872</strain>
    </source>
</reference>
<dbReference type="EMBL" id="JAGGLU010000026">
    <property type="protein sequence ID" value="MBP2058991.1"/>
    <property type="molecule type" value="Genomic_DNA"/>
</dbReference>
<dbReference type="Pfam" id="PF01381">
    <property type="entry name" value="HTH_3"/>
    <property type="match status" value="1"/>
</dbReference>
<dbReference type="Gene3D" id="1.25.40.10">
    <property type="entry name" value="Tetratricopeptide repeat domain"/>
    <property type="match status" value="1"/>
</dbReference>
<dbReference type="InterPro" id="IPR010057">
    <property type="entry name" value="Transcription_activator_Rgg_C"/>
</dbReference>
<dbReference type="PANTHER" id="PTHR37038:SF12">
    <property type="entry name" value="TRANSCRIPTIONAL REGULATOR"/>
    <property type="match status" value="1"/>
</dbReference>
<sequence length="288" mass="33625">MKKYGIAFRNIRKAKNITIKQAASNVVTPAFLSKFERGESEISFSRLINILNNINVDINEFLLEANHFENTSENYFLEKLAKAVELNSQDLIDSLIYKEKSIYEENKNIRYLHNICLASLYKSLINKEKPLNKDWEPIKNYLLYAENWGYYEFLLYANAMPFLPTDIIKILSKQVYQKGIKYISLSKNKNSLIDTLLNTIEIFIKRRELNLIPSYFNMVKLLIDSPDFLFEKTRLIFYQGANLYLSGEHNLGIDKMKTAFDILNLSGYQGAQLVELENLKQEIIKNNI</sequence>
<proteinExistence type="predicted"/>
<dbReference type="NCBIfam" id="TIGR01716">
    <property type="entry name" value="RGG_Cterm"/>
    <property type="match status" value="1"/>
</dbReference>
<evidence type="ECO:0000313" key="2">
    <source>
        <dbReference type="EMBL" id="MBP2058991.1"/>
    </source>
</evidence>
<dbReference type="InterPro" id="IPR010982">
    <property type="entry name" value="Lambda_DNA-bd_dom_sf"/>
</dbReference>
<dbReference type="CDD" id="cd00093">
    <property type="entry name" value="HTH_XRE"/>
    <property type="match status" value="1"/>
</dbReference>
<organism evidence="2 3">
    <name type="scientific">Lactobacillus colini</name>
    <dbReference type="NCBI Taxonomy" id="1819254"/>
    <lineage>
        <taxon>Bacteria</taxon>
        <taxon>Bacillati</taxon>
        <taxon>Bacillota</taxon>
        <taxon>Bacilli</taxon>
        <taxon>Lactobacillales</taxon>
        <taxon>Lactobacillaceae</taxon>
        <taxon>Lactobacillus</taxon>
    </lineage>
</organism>
<dbReference type="InterPro" id="IPR053163">
    <property type="entry name" value="HTH-type_regulator_Rgg"/>
</dbReference>
<feature type="domain" description="HTH cro/C1-type" evidence="1">
    <location>
        <begin position="8"/>
        <end position="61"/>
    </location>
</feature>
<dbReference type="SUPFAM" id="SSF47413">
    <property type="entry name" value="lambda repressor-like DNA-binding domains"/>
    <property type="match status" value="1"/>
</dbReference>
<dbReference type="InterPro" id="IPR011990">
    <property type="entry name" value="TPR-like_helical_dom_sf"/>
</dbReference>
<name>A0ABS4MH08_9LACO</name>
<gene>
    <name evidence="2" type="ORF">J2Z60_002192</name>
</gene>
<keyword evidence="3" id="KW-1185">Reference proteome</keyword>
<evidence type="ECO:0000259" key="1">
    <source>
        <dbReference type="PROSITE" id="PS50943"/>
    </source>
</evidence>
<dbReference type="PROSITE" id="PS50943">
    <property type="entry name" value="HTH_CROC1"/>
    <property type="match status" value="1"/>
</dbReference>
<dbReference type="Pfam" id="PF21259">
    <property type="entry name" value="Rgg_C"/>
    <property type="match status" value="1"/>
</dbReference>
<dbReference type="PANTHER" id="PTHR37038">
    <property type="entry name" value="TRANSCRIPTIONAL REGULATOR-RELATED"/>
    <property type="match status" value="1"/>
</dbReference>
<dbReference type="InterPro" id="IPR001387">
    <property type="entry name" value="Cro/C1-type_HTH"/>
</dbReference>
<dbReference type="RefSeq" id="WP_209687699.1">
    <property type="nucleotide sequence ID" value="NZ_JAGGLU010000026.1"/>
</dbReference>
<dbReference type="SMART" id="SM00530">
    <property type="entry name" value="HTH_XRE"/>
    <property type="match status" value="1"/>
</dbReference>
<accession>A0ABS4MH08</accession>